<evidence type="ECO:0000256" key="2">
    <source>
        <dbReference type="ARBA" id="ARBA00022723"/>
    </source>
</evidence>
<feature type="domain" description="C2H2-type" evidence="9">
    <location>
        <begin position="156"/>
        <end position="183"/>
    </location>
</feature>
<dbReference type="InterPro" id="IPR036236">
    <property type="entry name" value="Znf_C2H2_sf"/>
</dbReference>
<proteinExistence type="predicted"/>
<keyword evidence="2" id="KW-0479">Metal-binding</keyword>
<dbReference type="PROSITE" id="PS00028">
    <property type="entry name" value="ZINC_FINGER_C2H2_1"/>
    <property type="match status" value="3"/>
</dbReference>
<evidence type="ECO:0000256" key="5">
    <source>
        <dbReference type="ARBA" id="ARBA00022833"/>
    </source>
</evidence>
<feature type="domain" description="C2H2-type" evidence="9">
    <location>
        <begin position="240"/>
        <end position="263"/>
    </location>
</feature>
<keyword evidence="4 7" id="KW-0863">Zinc-finger</keyword>
<dbReference type="PANTHER" id="PTHR16515">
    <property type="entry name" value="PR DOMAIN ZINC FINGER PROTEIN"/>
    <property type="match status" value="1"/>
</dbReference>
<dbReference type="PANTHER" id="PTHR16515:SF49">
    <property type="entry name" value="GASTRULA ZINC FINGER PROTEIN XLCGF49.1-LIKE-RELATED"/>
    <property type="match status" value="1"/>
</dbReference>
<dbReference type="GO" id="GO:0005634">
    <property type="term" value="C:nucleus"/>
    <property type="evidence" value="ECO:0007669"/>
    <property type="project" value="UniProtKB-SubCell"/>
</dbReference>
<dbReference type="Proteomes" id="UP000006672">
    <property type="component" value="Unassembled WGS sequence"/>
</dbReference>
<evidence type="ECO:0000259" key="9">
    <source>
        <dbReference type="PROSITE" id="PS50157"/>
    </source>
</evidence>
<feature type="signal peptide" evidence="8">
    <location>
        <begin position="1"/>
        <end position="30"/>
    </location>
</feature>
<dbReference type="CTD" id="6100800"/>
<keyword evidence="5" id="KW-0862">Zinc</keyword>
<dbReference type="RefSeq" id="XP_042938349.1">
    <property type="nucleotide sequence ID" value="XM_043082415.1"/>
</dbReference>
<evidence type="ECO:0000256" key="3">
    <source>
        <dbReference type="ARBA" id="ARBA00022737"/>
    </source>
</evidence>
<evidence type="ECO:0000256" key="8">
    <source>
        <dbReference type="SAM" id="SignalP"/>
    </source>
</evidence>
<dbReference type="Gene3D" id="3.30.160.60">
    <property type="entry name" value="Classic Zinc Finger"/>
    <property type="match status" value="5"/>
</dbReference>
<dbReference type="InterPro" id="IPR013087">
    <property type="entry name" value="Znf_C2H2_type"/>
</dbReference>
<evidence type="ECO:0000313" key="10">
    <source>
        <dbReference type="EMBL" id="VIO99305.1"/>
    </source>
</evidence>
<gene>
    <name evidence="10 12" type="primary">Bm17820</name>
    <name evidence="10" type="ORF">BM_BM17820</name>
</gene>
<protein>
    <submittedName>
        <fullName evidence="12">C2H2-type domain-containing protein</fullName>
    </submittedName>
</protein>
<keyword evidence="6" id="KW-0539">Nucleus</keyword>
<dbReference type="SMART" id="SM00355">
    <property type="entry name" value="ZnF_C2H2"/>
    <property type="match status" value="5"/>
</dbReference>
<evidence type="ECO:0000256" key="7">
    <source>
        <dbReference type="PROSITE-ProRule" id="PRU00042"/>
    </source>
</evidence>
<accession>A0A4E9FS75</accession>
<dbReference type="EMBL" id="CAAKNF010000195">
    <property type="protein sequence ID" value="VIO99305.1"/>
    <property type="molecule type" value="Genomic_DNA"/>
</dbReference>
<comment type="subcellular location">
    <subcellularLocation>
        <location evidence="1">Nucleus</location>
    </subcellularLocation>
</comment>
<dbReference type="GO" id="GO:0010468">
    <property type="term" value="P:regulation of gene expression"/>
    <property type="evidence" value="ECO:0007669"/>
    <property type="project" value="TreeGrafter"/>
</dbReference>
<evidence type="ECO:0000256" key="4">
    <source>
        <dbReference type="ARBA" id="ARBA00022771"/>
    </source>
</evidence>
<keyword evidence="11" id="KW-1185">Reference proteome</keyword>
<accession>A0A5S6PED9</accession>
<dbReference type="GO" id="GO:0008270">
    <property type="term" value="F:zinc ion binding"/>
    <property type="evidence" value="ECO:0007669"/>
    <property type="project" value="UniProtKB-KW"/>
</dbReference>
<dbReference type="SUPFAM" id="SSF57667">
    <property type="entry name" value="beta-beta-alpha zinc fingers"/>
    <property type="match status" value="3"/>
</dbReference>
<dbReference type="Pfam" id="PF00096">
    <property type="entry name" value="zf-C2H2"/>
    <property type="match status" value="4"/>
</dbReference>
<dbReference type="KEGG" id="bmy:BM_BM17820"/>
<evidence type="ECO:0000313" key="12">
    <source>
        <dbReference type="WBParaSite" id="Bm17820.1"/>
    </source>
</evidence>
<reference evidence="11" key="1">
    <citation type="journal article" date="2007" name="Science">
        <title>Draft genome of the filarial nematode parasite Brugia malayi.</title>
        <authorList>
            <person name="Ghedin E."/>
            <person name="Wang S."/>
            <person name="Spiro D."/>
            <person name="Caler E."/>
            <person name="Zhao Q."/>
            <person name="Crabtree J."/>
            <person name="Allen J.E."/>
            <person name="Delcher A.L."/>
            <person name="Guiliano D.B."/>
            <person name="Miranda-Saavedra D."/>
            <person name="Angiuoli S.V."/>
            <person name="Creasy T."/>
            <person name="Amedeo P."/>
            <person name="Haas B."/>
            <person name="El-Sayed N.M."/>
            <person name="Wortman J.R."/>
            <person name="Feldblyum T."/>
            <person name="Tallon L."/>
            <person name="Schatz M."/>
            <person name="Shumway M."/>
            <person name="Koo H."/>
            <person name="Salzberg S.L."/>
            <person name="Schobel S."/>
            <person name="Pertea M."/>
            <person name="Pop M."/>
            <person name="White O."/>
            <person name="Barton G.J."/>
            <person name="Carlow C.K."/>
            <person name="Crawford M.J."/>
            <person name="Daub J."/>
            <person name="Dimmic M.W."/>
            <person name="Estes C.F."/>
            <person name="Foster J.M."/>
            <person name="Ganatra M."/>
            <person name="Gregory W.F."/>
            <person name="Johnson N.M."/>
            <person name="Jin J."/>
            <person name="Komuniecki R."/>
            <person name="Korf I."/>
            <person name="Kumar S."/>
            <person name="Laney S."/>
            <person name="Li B.W."/>
            <person name="Li W."/>
            <person name="Lindblom T.H."/>
            <person name="Lustigman S."/>
            <person name="Ma D."/>
            <person name="Maina C.V."/>
            <person name="Martin D.M."/>
            <person name="McCarter J.P."/>
            <person name="McReynolds L."/>
            <person name="Mitreva M."/>
            <person name="Nutman T.B."/>
            <person name="Parkinson J."/>
            <person name="Peregrin-Alvarez J.M."/>
            <person name="Poole C."/>
            <person name="Ren Q."/>
            <person name="Saunders L."/>
            <person name="Sluder A.E."/>
            <person name="Smith K."/>
            <person name="Stanke M."/>
            <person name="Unnasch T.R."/>
            <person name="Ware J."/>
            <person name="Wei A.D."/>
            <person name="Weil G."/>
            <person name="Williams D.J."/>
            <person name="Zhang Y."/>
            <person name="Williams S.A."/>
            <person name="Fraser-Liggett C."/>
            <person name="Slatko B."/>
            <person name="Blaxter M.L."/>
            <person name="Scott A.L."/>
        </authorList>
    </citation>
    <scope>NUCLEOTIDE SEQUENCE</scope>
    <source>
        <strain evidence="11">FR3</strain>
    </source>
</reference>
<evidence type="ECO:0000256" key="6">
    <source>
        <dbReference type="ARBA" id="ARBA00023242"/>
    </source>
</evidence>
<dbReference type="FunFam" id="3.30.160.60:FF:001325">
    <property type="entry name" value="zinc finger protein 200"/>
    <property type="match status" value="1"/>
</dbReference>
<dbReference type="OrthoDB" id="10068874at2759"/>
<keyword evidence="8" id="KW-0732">Signal</keyword>
<feature type="domain" description="C2H2-type" evidence="9">
    <location>
        <begin position="184"/>
        <end position="211"/>
    </location>
</feature>
<evidence type="ECO:0000313" key="11">
    <source>
        <dbReference type="Proteomes" id="UP000006672"/>
    </source>
</evidence>
<evidence type="ECO:0000256" key="1">
    <source>
        <dbReference type="ARBA" id="ARBA00004123"/>
    </source>
</evidence>
<dbReference type="GeneID" id="6100800"/>
<organism evidence="10">
    <name type="scientific">Brugia malayi</name>
    <name type="common">Filarial nematode worm</name>
    <dbReference type="NCBI Taxonomy" id="6279"/>
    <lineage>
        <taxon>Eukaryota</taxon>
        <taxon>Metazoa</taxon>
        <taxon>Ecdysozoa</taxon>
        <taxon>Nematoda</taxon>
        <taxon>Chromadorea</taxon>
        <taxon>Rhabditida</taxon>
        <taxon>Spirurina</taxon>
        <taxon>Spiruromorpha</taxon>
        <taxon>Filarioidea</taxon>
        <taxon>Onchocercidae</taxon>
        <taxon>Brugia</taxon>
    </lineage>
</organism>
<reference evidence="10" key="2">
    <citation type="submission" date="2019-04" db="EMBL/GenBank/DDBJ databases">
        <authorList>
            <person name="Howe K."/>
            <person name="Paulini M."/>
            <person name="Williams G."/>
        </authorList>
    </citation>
    <scope>NUCLEOTIDE SEQUENCE [LARGE SCALE GENOMIC DNA]</scope>
    <source>
        <strain evidence="10">FR3</strain>
    </source>
</reference>
<dbReference type="PROSITE" id="PS50157">
    <property type="entry name" value="ZINC_FINGER_C2H2_2"/>
    <property type="match status" value="4"/>
</dbReference>
<dbReference type="FunFam" id="3.30.160.60:FF:002343">
    <property type="entry name" value="Zinc finger protein 33A"/>
    <property type="match status" value="1"/>
</dbReference>
<dbReference type="WBParaSite" id="Bm17820.1">
    <property type="protein sequence ID" value="Bm17820.1"/>
    <property type="gene ID" value="WBGene00268962"/>
</dbReference>
<dbReference type="InterPro" id="IPR050331">
    <property type="entry name" value="Zinc_finger"/>
</dbReference>
<dbReference type="FunFam" id="3.30.160.60:FF:000912">
    <property type="entry name" value="Zinc finger protein 660"/>
    <property type="match status" value="2"/>
</dbReference>
<dbReference type="STRING" id="6279.A0A5S6PED9"/>
<feature type="domain" description="C2H2-type" evidence="9">
    <location>
        <begin position="212"/>
        <end position="239"/>
    </location>
</feature>
<name>A0A4E9FS75_BRUMA</name>
<keyword evidence="3" id="KW-0677">Repeat</keyword>
<dbReference type="AlphaFoldDB" id="A0A4E9FS75"/>
<feature type="chain" id="PRO_5023895051" evidence="8">
    <location>
        <begin position="31"/>
        <end position="315"/>
    </location>
</feature>
<sequence>MQIGKKLFIDMHFIYFFFFFQLSNIQTTVAQTDQTEPLDLSISKGKEKGDGLQGLSMERMGEEEIGLQVFQTKPLDLSASKVKEEGNKLEGLSVEGVDDERIKPRRQLVPIETVVEVMELSKKERRAERKQHCNICQKEVTHMKEHMMTHTGEKPYSCSICKKNFTSSSNMNKHMLIHTGEKPYSCSICKKNFTQFGDVKKHMMIHTGEKPYSCSICKKNFTQFGDVKRHMMIHTGEKPYSCPICRKSFIQKHILQSHMFMNSLLVLRFTTVKQLGHLKKRLVLQGIVMCVAVVFNHSEIWSMNETMSLSICFTA</sequence>
<reference evidence="12" key="3">
    <citation type="submission" date="2019-12" db="UniProtKB">
        <authorList>
            <consortium name="WormBaseParasite"/>
        </authorList>
    </citation>
    <scope>IDENTIFICATION</scope>
</reference>